<dbReference type="Proteomes" id="UP000004947">
    <property type="component" value="Unassembled WGS sequence"/>
</dbReference>
<dbReference type="OrthoDB" id="9784836at2"/>
<dbReference type="RefSeq" id="WP_007279353.1">
    <property type="nucleotide sequence ID" value="NZ_ABCK01000013.1"/>
</dbReference>
<dbReference type="AlphaFoldDB" id="A6DNB4"/>
<keyword evidence="3" id="KW-1185">Reference proteome</keyword>
<dbReference type="SUPFAM" id="SSF48239">
    <property type="entry name" value="Terpenoid cyclases/Protein prenyltransferases"/>
    <property type="match status" value="1"/>
</dbReference>
<feature type="region of interest" description="Disordered" evidence="1">
    <location>
        <begin position="1"/>
        <end position="20"/>
    </location>
</feature>
<dbReference type="EMBL" id="ABCK01000013">
    <property type="protein sequence ID" value="EDM26862.1"/>
    <property type="molecule type" value="Genomic_DNA"/>
</dbReference>
<organism evidence="2 3">
    <name type="scientific">Lentisphaera araneosa HTCC2155</name>
    <dbReference type="NCBI Taxonomy" id="313628"/>
    <lineage>
        <taxon>Bacteria</taxon>
        <taxon>Pseudomonadati</taxon>
        <taxon>Lentisphaerota</taxon>
        <taxon>Lentisphaeria</taxon>
        <taxon>Lentisphaerales</taxon>
        <taxon>Lentisphaeraceae</taxon>
        <taxon>Lentisphaera</taxon>
    </lineage>
</organism>
<protein>
    <recommendedName>
        <fullName evidence="4">Squalene cyclase C-terminal domain-containing protein</fullName>
    </recommendedName>
</protein>
<dbReference type="InterPro" id="IPR008930">
    <property type="entry name" value="Terpenoid_cyclase/PrenylTrfase"/>
</dbReference>
<dbReference type="Gene3D" id="1.50.10.20">
    <property type="match status" value="1"/>
</dbReference>
<proteinExistence type="predicted"/>
<sequence>MLVETEEISDAPPSSIDSEFDLTTDIKPSTSSLLSSKMFGGRSASGRAAALKSYGGKMAAQESLTKALEWLADVQNPNGSWCSADSNSRSYTAMTSLALLTYLAHGETPKSKKYGKTVSKAIAWLIKDPITSDSYSHAIKTYALAEAYAMTGNYALKELVENCVKVIVDGQQDAGGFTYNYGPASVKEDLSVGGWNYQAMKAAKASGCGASELSNAVDLSLHYLKKMAGGSLSGDGFPYDYNKKKTGTKHTMRAVGVLCLQLYGAGSATELQDEIDKIASVDLEALSWGQAPEGSLYGWYYATQSMFHKGGKHWESWNNKFQNELKNNQSSEGYWDWPASDQSSHTGPLKSELNIRVYATTLCSLMLTVYYRYLPMTAGTQQKGESLSSHMNDANEELIDIF</sequence>
<dbReference type="STRING" id="313628.LNTAR_06439"/>
<evidence type="ECO:0000313" key="3">
    <source>
        <dbReference type="Proteomes" id="UP000004947"/>
    </source>
</evidence>
<name>A6DNB4_9BACT</name>
<reference evidence="2 3" key="1">
    <citation type="journal article" date="2010" name="J. Bacteriol.">
        <title>Genome sequence of Lentisphaera araneosa HTCC2155T, the type species of the order Lentisphaerales in the phylum Lentisphaerae.</title>
        <authorList>
            <person name="Thrash J.C."/>
            <person name="Cho J.C."/>
            <person name="Vergin K.L."/>
            <person name="Morris R.M."/>
            <person name="Giovannoni S.J."/>
        </authorList>
    </citation>
    <scope>NUCLEOTIDE SEQUENCE [LARGE SCALE GENOMIC DNA]</scope>
    <source>
        <strain evidence="2 3">HTCC2155</strain>
    </source>
</reference>
<evidence type="ECO:0008006" key="4">
    <source>
        <dbReference type="Google" id="ProtNLM"/>
    </source>
</evidence>
<accession>A6DNB4</accession>
<gene>
    <name evidence="2" type="ORF">LNTAR_06439</name>
</gene>
<evidence type="ECO:0000313" key="2">
    <source>
        <dbReference type="EMBL" id="EDM26862.1"/>
    </source>
</evidence>
<dbReference type="eggNOG" id="COG1657">
    <property type="taxonomic scope" value="Bacteria"/>
</dbReference>
<comment type="caution">
    <text evidence="2">The sequence shown here is derived from an EMBL/GenBank/DDBJ whole genome shotgun (WGS) entry which is preliminary data.</text>
</comment>
<evidence type="ECO:0000256" key="1">
    <source>
        <dbReference type="SAM" id="MobiDB-lite"/>
    </source>
</evidence>